<dbReference type="AlphaFoldDB" id="A0A9P4LKQ9"/>
<feature type="region of interest" description="Disordered" evidence="1">
    <location>
        <begin position="56"/>
        <end position="90"/>
    </location>
</feature>
<dbReference type="OrthoDB" id="3797344at2759"/>
<accession>A0A9P4LKQ9</accession>
<proteinExistence type="predicted"/>
<comment type="caution">
    <text evidence="2">The sequence shown here is derived from an EMBL/GenBank/DDBJ whole genome shotgun (WGS) entry which is preliminary data.</text>
</comment>
<dbReference type="Proteomes" id="UP000799777">
    <property type="component" value="Unassembled WGS sequence"/>
</dbReference>
<dbReference type="EMBL" id="ML978220">
    <property type="protein sequence ID" value="KAF2027872.1"/>
    <property type="molecule type" value="Genomic_DNA"/>
</dbReference>
<sequence length="125" mass="14207">MCYILLSTCTLCTWTLRIRYARCTHAHTHSLDPVACPNRMKRRRQSDGGLCGKCEARRGSLSLPPRRAMDSQDAGNENEHVVDDANDGDVRAAKDETGIVVVDGEKTIERRRRLMKRRANRKVLK</sequence>
<organism evidence="2 3">
    <name type="scientific">Setomelanomma holmii</name>
    <dbReference type="NCBI Taxonomy" id="210430"/>
    <lineage>
        <taxon>Eukaryota</taxon>
        <taxon>Fungi</taxon>
        <taxon>Dikarya</taxon>
        <taxon>Ascomycota</taxon>
        <taxon>Pezizomycotina</taxon>
        <taxon>Dothideomycetes</taxon>
        <taxon>Pleosporomycetidae</taxon>
        <taxon>Pleosporales</taxon>
        <taxon>Pleosporineae</taxon>
        <taxon>Phaeosphaeriaceae</taxon>
        <taxon>Setomelanomma</taxon>
    </lineage>
</organism>
<keyword evidence="3" id="KW-1185">Reference proteome</keyword>
<evidence type="ECO:0000313" key="2">
    <source>
        <dbReference type="EMBL" id="KAF2027872.1"/>
    </source>
</evidence>
<evidence type="ECO:0000256" key="1">
    <source>
        <dbReference type="SAM" id="MobiDB-lite"/>
    </source>
</evidence>
<name>A0A9P4LKQ9_9PLEO</name>
<gene>
    <name evidence="2" type="ORF">EK21DRAFT_91098</name>
</gene>
<evidence type="ECO:0000313" key="3">
    <source>
        <dbReference type="Proteomes" id="UP000799777"/>
    </source>
</evidence>
<feature type="compositionally biased region" description="Basic and acidic residues" evidence="1">
    <location>
        <begin position="77"/>
        <end position="90"/>
    </location>
</feature>
<reference evidence="2" key="1">
    <citation type="journal article" date="2020" name="Stud. Mycol.">
        <title>101 Dothideomycetes genomes: a test case for predicting lifestyles and emergence of pathogens.</title>
        <authorList>
            <person name="Haridas S."/>
            <person name="Albert R."/>
            <person name="Binder M."/>
            <person name="Bloem J."/>
            <person name="Labutti K."/>
            <person name="Salamov A."/>
            <person name="Andreopoulos B."/>
            <person name="Baker S."/>
            <person name="Barry K."/>
            <person name="Bills G."/>
            <person name="Bluhm B."/>
            <person name="Cannon C."/>
            <person name="Castanera R."/>
            <person name="Culley D."/>
            <person name="Daum C."/>
            <person name="Ezra D."/>
            <person name="Gonzalez J."/>
            <person name="Henrissat B."/>
            <person name="Kuo A."/>
            <person name="Liang C."/>
            <person name="Lipzen A."/>
            <person name="Lutzoni F."/>
            <person name="Magnuson J."/>
            <person name="Mondo S."/>
            <person name="Nolan M."/>
            <person name="Ohm R."/>
            <person name="Pangilinan J."/>
            <person name="Park H.-J."/>
            <person name="Ramirez L."/>
            <person name="Alfaro M."/>
            <person name="Sun H."/>
            <person name="Tritt A."/>
            <person name="Yoshinaga Y."/>
            <person name="Zwiers L.-H."/>
            <person name="Turgeon B."/>
            <person name="Goodwin S."/>
            <person name="Spatafora J."/>
            <person name="Crous P."/>
            <person name="Grigoriev I."/>
        </authorList>
    </citation>
    <scope>NUCLEOTIDE SEQUENCE</scope>
    <source>
        <strain evidence="2">CBS 110217</strain>
    </source>
</reference>
<protein>
    <submittedName>
        <fullName evidence="2">Uncharacterized protein</fullName>
    </submittedName>
</protein>